<evidence type="ECO:0000259" key="3">
    <source>
        <dbReference type="PROSITE" id="PS50977"/>
    </source>
</evidence>
<accession>A0ABS4FYK7</accession>
<dbReference type="SUPFAM" id="SSF48498">
    <property type="entry name" value="Tetracyclin repressor-like, C-terminal domain"/>
    <property type="match status" value="1"/>
</dbReference>
<protein>
    <submittedName>
        <fullName evidence="4">AcrR family transcriptional regulator</fullName>
    </submittedName>
</protein>
<dbReference type="InterPro" id="IPR001647">
    <property type="entry name" value="HTH_TetR"/>
</dbReference>
<dbReference type="EMBL" id="JAGGKG010000031">
    <property type="protein sequence ID" value="MBP1907658.1"/>
    <property type="molecule type" value="Genomic_DNA"/>
</dbReference>
<evidence type="ECO:0000313" key="5">
    <source>
        <dbReference type="Proteomes" id="UP001519272"/>
    </source>
</evidence>
<dbReference type="SUPFAM" id="SSF46689">
    <property type="entry name" value="Homeodomain-like"/>
    <property type="match status" value="1"/>
</dbReference>
<evidence type="ECO:0000256" key="2">
    <source>
        <dbReference type="PROSITE-ProRule" id="PRU00335"/>
    </source>
</evidence>
<reference evidence="4 5" key="1">
    <citation type="submission" date="2021-03" db="EMBL/GenBank/DDBJ databases">
        <title>Genomic Encyclopedia of Type Strains, Phase IV (KMG-IV): sequencing the most valuable type-strain genomes for metagenomic binning, comparative biology and taxonomic classification.</title>
        <authorList>
            <person name="Goeker M."/>
        </authorList>
    </citation>
    <scope>NUCLEOTIDE SEQUENCE [LARGE SCALE GENOMIC DNA]</scope>
    <source>
        <strain evidence="4 5">DSM 14349</strain>
    </source>
</reference>
<evidence type="ECO:0000256" key="1">
    <source>
        <dbReference type="ARBA" id="ARBA00023125"/>
    </source>
</evidence>
<dbReference type="InterPro" id="IPR009057">
    <property type="entry name" value="Homeodomain-like_sf"/>
</dbReference>
<dbReference type="PANTHER" id="PTHR43479">
    <property type="entry name" value="ACREF/ENVCD OPERON REPRESSOR-RELATED"/>
    <property type="match status" value="1"/>
</dbReference>
<gene>
    <name evidence="4" type="ORF">J2Z32_004339</name>
</gene>
<feature type="domain" description="HTH tetR-type" evidence="3">
    <location>
        <begin position="9"/>
        <end position="69"/>
    </location>
</feature>
<evidence type="ECO:0000313" key="4">
    <source>
        <dbReference type="EMBL" id="MBP1907658.1"/>
    </source>
</evidence>
<dbReference type="PROSITE" id="PS50977">
    <property type="entry name" value="HTH_TETR_2"/>
    <property type="match status" value="1"/>
</dbReference>
<keyword evidence="5" id="KW-1185">Reference proteome</keyword>
<sequence>MTKRDEQKERRRIKILETALDLFIRKGYGETKISDIAKAANMSMGLLFHYFSSKEALYETLIKIGCEKLKMDLPISNASSIAIFKTAAEDFLSLIKSSPFAAKMFVLMENANHLDILPHEVKQQLIEGDTIIQKSISIIKEGQKRGEIKEGDPEALSVAFWCSIQGIAQHIALYPSAPCPEADWLISIIERKRSDSA</sequence>
<dbReference type="Gene3D" id="1.10.357.10">
    <property type="entry name" value="Tetracycline Repressor, domain 2"/>
    <property type="match status" value="1"/>
</dbReference>
<dbReference type="Proteomes" id="UP001519272">
    <property type="component" value="Unassembled WGS sequence"/>
</dbReference>
<organism evidence="4 5">
    <name type="scientific">Paenibacillus turicensis</name>
    <dbReference type="NCBI Taxonomy" id="160487"/>
    <lineage>
        <taxon>Bacteria</taxon>
        <taxon>Bacillati</taxon>
        <taxon>Bacillota</taxon>
        <taxon>Bacilli</taxon>
        <taxon>Bacillales</taxon>
        <taxon>Paenibacillaceae</taxon>
        <taxon>Paenibacillus</taxon>
    </lineage>
</organism>
<dbReference type="RefSeq" id="WP_210091236.1">
    <property type="nucleotide sequence ID" value="NZ_JAGGKG010000031.1"/>
</dbReference>
<comment type="caution">
    <text evidence="4">The sequence shown here is derived from an EMBL/GenBank/DDBJ whole genome shotgun (WGS) entry which is preliminary data.</text>
</comment>
<dbReference type="PRINTS" id="PR00455">
    <property type="entry name" value="HTHTETR"/>
</dbReference>
<dbReference type="PANTHER" id="PTHR43479:SF11">
    <property type="entry name" value="ACREF_ENVCD OPERON REPRESSOR-RELATED"/>
    <property type="match status" value="1"/>
</dbReference>
<feature type="DNA-binding region" description="H-T-H motif" evidence="2">
    <location>
        <begin position="32"/>
        <end position="51"/>
    </location>
</feature>
<dbReference type="Pfam" id="PF00440">
    <property type="entry name" value="TetR_N"/>
    <property type="match status" value="1"/>
</dbReference>
<proteinExistence type="predicted"/>
<name>A0ABS4FYK7_9BACL</name>
<dbReference type="InterPro" id="IPR050624">
    <property type="entry name" value="HTH-type_Tx_Regulator"/>
</dbReference>
<keyword evidence="1 2" id="KW-0238">DNA-binding</keyword>
<dbReference type="InterPro" id="IPR036271">
    <property type="entry name" value="Tet_transcr_reg_TetR-rel_C_sf"/>
</dbReference>